<accession>A0A8J6Y2V1</accession>
<comment type="cofactor">
    <cofactor evidence="1">
        <name>Zn(2+)</name>
        <dbReference type="ChEBI" id="CHEBI:29105"/>
    </cofactor>
</comment>
<proteinExistence type="inferred from homology"/>
<dbReference type="Gene3D" id="3.90.180.10">
    <property type="entry name" value="Medium-chain alcohol dehydrogenases, catalytic domain"/>
    <property type="match status" value="1"/>
</dbReference>
<keyword evidence="4" id="KW-0862">Zinc</keyword>
<protein>
    <submittedName>
        <fullName evidence="9">Bi-domain-containing oxidoreductase</fullName>
    </submittedName>
</protein>
<dbReference type="SUPFAM" id="SSF51735">
    <property type="entry name" value="NAD(P)-binding Rossmann-fold domains"/>
    <property type="match status" value="2"/>
</dbReference>
<name>A0A8J6Y2V1_9BACT</name>
<evidence type="ECO:0000259" key="7">
    <source>
        <dbReference type="Pfam" id="PF01408"/>
    </source>
</evidence>
<dbReference type="SUPFAM" id="SSF50129">
    <property type="entry name" value="GroES-like"/>
    <property type="match status" value="1"/>
</dbReference>
<dbReference type="Gene3D" id="3.40.50.720">
    <property type="entry name" value="NAD(P)-binding Rossmann-like Domain"/>
    <property type="match status" value="2"/>
</dbReference>
<dbReference type="Pfam" id="PF22725">
    <property type="entry name" value="GFO_IDH_MocA_C3"/>
    <property type="match status" value="1"/>
</dbReference>
<dbReference type="GO" id="GO:0016491">
    <property type="term" value="F:oxidoreductase activity"/>
    <property type="evidence" value="ECO:0007669"/>
    <property type="project" value="UniProtKB-KW"/>
</dbReference>
<keyword evidence="3" id="KW-0479">Metal-binding</keyword>
<dbReference type="Pfam" id="PF00107">
    <property type="entry name" value="ADH_zinc_N"/>
    <property type="match status" value="1"/>
</dbReference>
<dbReference type="GO" id="GO:0046872">
    <property type="term" value="F:metal ion binding"/>
    <property type="evidence" value="ECO:0007669"/>
    <property type="project" value="UniProtKB-KW"/>
</dbReference>
<sequence>MKQILQNLSNGETSLVDVPSPKNLPGHVLIASRRTLVSAGTERMLVDFGKAGWIEKARQQPDKVRMVINKVKTDGLAPTVEAVRSKLDLPLPMGYCNVGTVLESGAPGFAAGDLVVSNGNHAEVVRVPGNLVARVPDGVTEDSAVFAVLGAIGLQGIRLLRPTLGENVVVTGLGLIGLLCVQLLRANGCRVLGIDPDPGRCELAAGFGAEVVNLSSGQDPLAAAERFSRGNGVDGVLITASTKSNDPVHQAANMCRKRGRIVLVGVVGLNLSRDDFYKKELSFQVSASYGPGRYDPEYEEKGRDYPIGFVRWTEQRNFEAVLDMMASGALDTTPLISSRYPIDKGAEAYAGLNRPGTLGIVIDYPERSREIGAGERSVALQPAREGGSTKGEPRVAFLGAGNYGSRVLMPAFRKHGAVLETVVSSSGVSGVHHGRKSGFSKAVSDEGLVWADENINTVVIATRHNLHAEQVEQALQAGKHVFVEKPLAISAEELGRIRNARSTPGTGILMVGFNRRFAPHIRKMKELLDNRSAPAGFIMTVNAGEIPAEHWTQDRRIGGGRIVGEACHFIDLMRHLAGSPIQSWQAIGMGDSGSGGIRDDKASITLSFKDGSFGTVHYLANGDKSFPKERIELFCNGGILQLDNFRCLTGFGWPGFKRMKLRTQDKGQDAAVAAFLDAVRSGGPAPIPFEEIDEVSGITIAIADSLVATAQ</sequence>
<dbReference type="GO" id="GO:0000166">
    <property type="term" value="F:nucleotide binding"/>
    <property type="evidence" value="ECO:0007669"/>
    <property type="project" value="InterPro"/>
</dbReference>
<dbReference type="CDD" id="cd08255">
    <property type="entry name" value="2-desacetyl-2-hydroxyethyl_bacteriochlorophyllide_like"/>
    <property type="match status" value="1"/>
</dbReference>
<evidence type="ECO:0000256" key="4">
    <source>
        <dbReference type="ARBA" id="ARBA00022833"/>
    </source>
</evidence>
<dbReference type="InterPro" id="IPR000683">
    <property type="entry name" value="Gfo/Idh/MocA-like_OxRdtase_N"/>
</dbReference>
<evidence type="ECO:0000256" key="1">
    <source>
        <dbReference type="ARBA" id="ARBA00001947"/>
    </source>
</evidence>
<organism evidence="9 10">
    <name type="scientific">Candidatus Polarisedimenticola svalbardensis</name>
    <dbReference type="NCBI Taxonomy" id="2886004"/>
    <lineage>
        <taxon>Bacteria</taxon>
        <taxon>Pseudomonadati</taxon>
        <taxon>Acidobacteriota</taxon>
        <taxon>Candidatus Polarisedimenticolia</taxon>
        <taxon>Candidatus Polarisedimenticolales</taxon>
        <taxon>Candidatus Polarisedimenticolaceae</taxon>
        <taxon>Candidatus Polarisedimenticola</taxon>
    </lineage>
</organism>
<feature type="domain" description="GFO/IDH/MocA-like oxidoreductase" evidence="8">
    <location>
        <begin position="547"/>
        <end position="640"/>
    </location>
</feature>
<dbReference type="EMBL" id="JACXWD010000024">
    <property type="protein sequence ID" value="MBD3868179.1"/>
    <property type="molecule type" value="Genomic_DNA"/>
</dbReference>
<dbReference type="InterPro" id="IPR055170">
    <property type="entry name" value="GFO_IDH_MocA-like_dom"/>
</dbReference>
<dbReference type="Gene3D" id="3.30.360.10">
    <property type="entry name" value="Dihydrodipicolinate Reductase, domain 2"/>
    <property type="match status" value="1"/>
</dbReference>
<evidence type="ECO:0000259" key="8">
    <source>
        <dbReference type="Pfam" id="PF22725"/>
    </source>
</evidence>
<evidence type="ECO:0000313" key="10">
    <source>
        <dbReference type="Proteomes" id="UP000648239"/>
    </source>
</evidence>
<gene>
    <name evidence="9" type="ORF">IFK94_08635</name>
</gene>
<comment type="similarity">
    <text evidence="2">Belongs to the zinc-containing alcohol dehydrogenase family.</text>
</comment>
<dbReference type="InterPro" id="IPR011032">
    <property type="entry name" value="GroES-like_sf"/>
</dbReference>
<dbReference type="SUPFAM" id="SSF55347">
    <property type="entry name" value="Glyceraldehyde-3-phosphate dehydrogenase-like, C-terminal domain"/>
    <property type="match status" value="1"/>
</dbReference>
<dbReference type="Pfam" id="PF01408">
    <property type="entry name" value="GFO_IDH_MocA"/>
    <property type="match status" value="1"/>
</dbReference>
<dbReference type="InterPro" id="IPR036291">
    <property type="entry name" value="NAD(P)-bd_dom_sf"/>
</dbReference>
<reference evidence="9 10" key="1">
    <citation type="submission" date="2020-08" db="EMBL/GenBank/DDBJ databases">
        <title>Acidobacteriota in marine sediments use diverse sulfur dissimilation pathways.</title>
        <authorList>
            <person name="Wasmund K."/>
        </authorList>
    </citation>
    <scope>NUCLEOTIDE SEQUENCE [LARGE SCALE GENOMIC DNA]</scope>
    <source>
        <strain evidence="9">MAG AM4</strain>
    </source>
</reference>
<evidence type="ECO:0000256" key="3">
    <source>
        <dbReference type="ARBA" id="ARBA00022723"/>
    </source>
</evidence>
<dbReference type="InterPro" id="IPR013149">
    <property type="entry name" value="ADH-like_C"/>
</dbReference>
<keyword evidence="5" id="KW-0560">Oxidoreductase</keyword>
<evidence type="ECO:0000256" key="5">
    <source>
        <dbReference type="ARBA" id="ARBA00023002"/>
    </source>
</evidence>
<evidence type="ECO:0000313" key="9">
    <source>
        <dbReference type="EMBL" id="MBD3868179.1"/>
    </source>
</evidence>
<evidence type="ECO:0000256" key="2">
    <source>
        <dbReference type="ARBA" id="ARBA00008072"/>
    </source>
</evidence>
<dbReference type="PANTHER" id="PTHR43350:SF19">
    <property type="entry name" value="D-GULOSIDE 3-DEHYDROGENASE"/>
    <property type="match status" value="1"/>
</dbReference>
<dbReference type="Proteomes" id="UP000648239">
    <property type="component" value="Unassembled WGS sequence"/>
</dbReference>
<feature type="domain" description="Gfo/Idh/MocA-like oxidoreductase N-terminal" evidence="7">
    <location>
        <begin position="394"/>
        <end position="499"/>
    </location>
</feature>
<feature type="domain" description="Alcohol dehydrogenase-like C-terminal" evidence="6">
    <location>
        <begin position="176"/>
        <end position="294"/>
    </location>
</feature>
<evidence type="ECO:0000259" key="6">
    <source>
        <dbReference type="Pfam" id="PF00107"/>
    </source>
</evidence>
<comment type="caution">
    <text evidence="9">The sequence shown here is derived from an EMBL/GenBank/DDBJ whole genome shotgun (WGS) entry which is preliminary data.</text>
</comment>
<dbReference type="AlphaFoldDB" id="A0A8J6Y2V1"/>
<dbReference type="PANTHER" id="PTHR43350">
    <property type="entry name" value="NAD-DEPENDENT ALCOHOL DEHYDROGENASE"/>
    <property type="match status" value="1"/>
</dbReference>